<dbReference type="PANTHER" id="PTHR44757">
    <property type="entry name" value="DIGUANYLATE CYCLASE DGCP"/>
    <property type="match status" value="1"/>
</dbReference>
<feature type="domain" description="PAS" evidence="2">
    <location>
        <begin position="444"/>
        <end position="503"/>
    </location>
</feature>
<dbReference type="SMART" id="SM00091">
    <property type="entry name" value="PAS"/>
    <property type="match status" value="1"/>
</dbReference>
<dbReference type="InterPro" id="IPR013767">
    <property type="entry name" value="PAS_fold"/>
</dbReference>
<dbReference type="EMBL" id="JAFFZM010000046">
    <property type="protein sequence ID" value="MBO8203504.1"/>
    <property type="molecule type" value="Genomic_DNA"/>
</dbReference>
<dbReference type="InterPro" id="IPR029016">
    <property type="entry name" value="GAF-like_dom_sf"/>
</dbReference>
<name>A0ABS3Y779_9ACTN</name>
<dbReference type="InterPro" id="IPR003018">
    <property type="entry name" value="GAF"/>
</dbReference>
<dbReference type="InterPro" id="IPR011600">
    <property type="entry name" value="Pept_C14_caspase"/>
</dbReference>
<evidence type="ECO:0000313" key="3">
    <source>
        <dbReference type="EMBL" id="MBO8203504.1"/>
    </source>
</evidence>
<dbReference type="Proteomes" id="UP000721954">
    <property type="component" value="Unassembled WGS sequence"/>
</dbReference>
<accession>A0ABS3Y779</accession>
<dbReference type="NCBIfam" id="NF047832">
    <property type="entry name" value="caspase_w_EACC1"/>
    <property type="match status" value="1"/>
</dbReference>
<dbReference type="SUPFAM" id="SSF52129">
    <property type="entry name" value="Caspase-like"/>
    <property type="match status" value="1"/>
</dbReference>
<dbReference type="SUPFAM" id="SSF55781">
    <property type="entry name" value="GAF domain-like"/>
    <property type="match status" value="1"/>
</dbReference>
<evidence type="ECO:0000256" key="1">
    <source>
        <dbReference type="SAM" id="Coils"/>
    </source>
</evidence>
<reference evidence="3 4" key="1">
    <citation type="submission" date="2021-02" db="EMBL/GenBank/DDBJ databases">
        <title>Streptomyces spirodelae sp. nov., isolated from duckweed.</title>
        <authorList>
            <person name="Saimee Y."/>
            <person name="Duangmal K."/>
        </authorList>
    </citation>
    <scope>NUCLEOTIDE SEQUENCE [LARGE SCALE GENOMIC DNA]</scope>
    <source>
        <strain evidence="3 4">DSM 42105</strain>
    </source>
</reference>
<keyword evidence="4" id="KW-1185">Reference proteome</keyword>
<dbReference type="Gene3D" id="3.30.450.40">
    <property type="match status" value="1"/>
</dbReference>
<gene>
    <name evidence="3" type="ORF">JW613_35280</name>
</gene>
<dbReference type="InterPro" id="IPR035965">
    <property type="entry name" value="PAS-like_dom_sf"/>
</dbReference>
<dbReference type="SUPFAM" id="SSF55785">
    <property type="entry name" value="PYP-like sensor domain (PAS domain)"/>
    <property type="match status" value="1"/>
</dbReference>
<dbReference type="Pfam" id="PF00989">
    <property type="entry name" value="PAS"/>
    <property type="match status" value="1"/>
</dbReference>
<dbReference type="CDD" id="cd00130">
    <property type="entry name" value="PAS"/>
    <property type="match status" value="1"/>
</dbReference>
<evidence type="ECO:0000259" key="2">
    <source>
        <dbReference type="PROSITE" id="PS50112"/>
    </source>
</evidence>
<dbReference type="InterPro" id="IPR029030">
    <property type="entry name" value="Caspase-like_dom_sf"/>
</dbReference>
<dbReference type="NCBIfam" id="TIGR00229">
    <property type="entry name" value="sensory_box"/>
    <property type="match status" value="1"/>
</dbReference>
<sequence>MNNGRILPVSEQSSALFIGVDSFTSLENLPAVRQNLSTLGSLFSNEVWNLGPTRCEELLNPSSMRVVDEAIFRHARAASDTLLLYYAGHGVLDLQGRLHLAMPDSDPQAVHSTAFPYDWMRMGLAASSARRCIVVLDCCFSARAMGLQSAGASMAHLAEVDGTYVLAAAAENAFALAPPGEAYTAFTGALVSVLSNGIAAAPELLDLDTVFRGVQSSLRRQGHPEPQCLSRNHVGGMAFARNAAYAAGEEEYSIQEAIEEVHRGRSLSETIQVVADQAVRGLGYQVAAVNLVMADGDLTVAAISGSKAAEKTVAGRVGPREAWERILATGSAWGNLVFVSHSDEQLLNSVPQWYSAESGISFEKGVWHPMDRLFAPLYASDDQLQGVLSVDRPRNGRRPGAWGCEALQMYASQAAIAISNARLRSNMQRAMVRLEREQQTLRNNEESFRQAFEYAPSGMAVAEMGGNHHGRLLRINDALCRLLGRPAAAMRRYSLADLVHPDDFGTLLRTSAEGGRAKLRLARRDGSYVWVSLRNSVVADTTDGPRYLLTHVDELYS</sequence>
<dbReference type="InterPro" id="IPR000014">
    <property type="entry name" value="PAS"/>
</dbReference>
<dbReference type="PROSITE" id="PS50112">
    <property type="entry name" value="PAS"/>
    <property type="match status" value="1"/>
</dbReference>
<dbReference type="PANTHER" id="PTHR44757:SF2">
    <property type="entry name" value="BIOFILM ARCHITECTURE MAINTENANCE PROTEIN MBAA"/>
    <property type="match status" value="1"/>
</dbReference>
<evidence type="ECO:0000313" key="4">
    <source>
        <dbReference type="Proteomes" id="UP000721954"/>
    </source>
</evidence>
<organism evidence="3 4">
    <name type="scientific">Streptomyces smyrnaeus</name>
    <dbReference type="NCBI Taxonomy" id="1387713"/>
    <lineage>
        <taxon>Bacteria</taxon>
        <taxon>Bacillati</taxon>
        <taxon>Actinomycetota</taxon>
        <taxon>Actinomycetes</taxon>
        <taxon>Kitasatosporales</taxon>
        <taxon>Streptomycetaceae</taxon>
        <taxon>Streptomyces</taxon>
    </lineage>
</organism>
<dbReference type="Pfam" id="PF00656">
    <property type="entry name" value="Peptidase_C14"/>
    <property type="match status" value="1"/>
</dbReference>
<dbReference type="InterPro" id="IPR052155">
    <property type="entry name" value="Biofilm_reg_signaling"/>
</dbReference>
<feature type="coiled-coil region" evidence="1">
    <location>
        <begin position="420"/>
        <end position="451"/>
    </location>
</feature>
<dbReference type="SMART" id="SM00065">
    <property type="entry name" value="GAF"/>
    <property type="match status" value="1"/>
</dbReference>
<comment type="caution">
    <text evidence="3">The sequence shown here is derived from an EMBL/GenBank/DDBJ whole genome shotgun (WGS) entry which is preliminary data.</text>
</comment>
<keyword evidence="1" id="KW-0175">Coiled coil</keyword>
<proteinExistence type="predicted"/>
<dbReference type="Gene3D" id="3.40.50.1460">
    <property type="match status" value="1"/>
</dbReference>
<protein>
    <submittedName>
        <fullName evidence="3">PAS domain S-box protein</fullName>
    </submittedName>
</protein>
<dbReference type="Gene3D" id="3.30.450.20">
    <property type="entry name" value="PAS domain"/>
    <property type="match status" value="1"/>
</dbReference>